<proteinExistence type="predicted"/>
<organism evidence="9">
    <name type="scientific">Photinus pyralis</name>
    <name type="common">Common eastern firefly</name>
    <name type="synonym">Lampyris pyralis</name>
    <dbReference type="NCBI Taxonomy" id="7054"/>
    <lineage>
        <taxon>Eukaryota</taxon>
        <taxon>Metazoa</taxon>
        <taxon>Ecdysozoa</taxon>
        <taxon>Arthropoda</taxon>
        <taxon>Hexapoda</taxon>
        <taxon>Insecta</taxon>
        <taxon>Pterygota</taxon>
        <taxon>Neoptera</taxon>
        <taxon>Endopterygota</taxon>
        <taxon>Coleoptera</taxon>
        <taxon>Polyphaga</taxon>
        <taxon>Elateriformia</taxon>
        <taxon>Elateroidea</taxon>
        <taxon>Lampyridae</taxon>
        <taxon>Lampyrinae</taxon>
        <taxon>Photinus</taxon>
    </lineage>
</organism>
<keyword evidence="3" id="KW-0238">DNA-binding</keyword>
<name>A0A1Y1M654_PHOPY</name>
<reference evidence="9" key="1">
    <citation type="journal article" date="2016" name="Sci. Rep.">
        <title>Molecular characterization of firefly nuptial gifts: a multi-omics approach sheds light on postcopulatory sexual selection.</title>
        <authorList>
            <person name="Al-Wathiqui N."/>
            <person name="Fallon T.R."/>
            <person name="South A."/>
            <person name="Weng J.K."/>
            <person name="Lewis S.M."/>
        </authorList>
    </citation>
    <scope>NUCLEOTIDE SEQUENCE</scope>
</reference>
<dbReference type="GO" id="GO:0000977">
    <property type="term" value="F:RNA polymerase II transcription regulatory region sequence-specific DNA binding"/>
    <property type="evidence" value="ECO:0007669"/>
    <property type="project" value="TreeGrafter"/>
</dbReference>
<dbReference type="EMBL" id="GEZM01039753">
    <property type="protein sequence ID" value="JAV81223.1"/>
    <property type="molecule type" value="Transcribed_RNA"/>
</dbReference>
<evidence type="ECO:0000256" key="6">
    <source>
        <dbReference type="ARBA" id="ARBA00040165"/>
    </source>
</evidence>
<keyword evidence="1" id="KW-0832">Ubl conjugation</keyword>
<keyword evidence="5" id="KW-0539">Nucleus</keyword>
<dbReference type="CDD" id="cd14691">
    <property type="entry name" value="bZIP_XBP1"/>
    <property type="match status" value="1"/>
</dbReference>
<evidence type="ECO:0000256" key="4">
    <source>
        <dbReference type="ARBA" id="ARBA00023163"/>
    </source>
</evidence>
<dbReference type="PANTHER" id="PTHR46542">
    <property type="entry name" value="X-BOX BINDING PROTEIN 1"/>
    <property type="match status" value="1"/>
</dbReference>
<evidence type="ECO:0000256" key="2">
    <source>
        <dbReference type="ARBA" id="ARBA00023015"/>
    </source>
</evidence>
<evidence type="ECO:0000256" key="3">
    <source>
        <dbReference type="ARBA" id="ARBA00023125"/>
    </source>
</evidence>
<dbReference type="SMART" id="SM00338">
    <property type="entry name" value="BRLZ"/>
    <property type="match status" value="1"/>
</dbReference>
<dbReference type="Pfam" id="PF00170">
    <property type="entry name" value="bZIP_1"/>
    <property type="match status" value="1"/>
</dbReference>
<evidence type="ECO:0000313" key="9">
    <source>
        <dbReference type="EMBL" id="JAV81223.1"/>
    </source>
</evidence>
<sequence length="232" mass="26977">MSVTVPAILKYLSNDSMNFIKEEDRTSTRAKKRRLDHLTWEEKVQRKKLKNRVAAQTSRDRKKAKMEEMEQALQELFYKNEELIKECKELRATNKKLNEENSTLRNVQNTCKCDHSRVVESGVQQGSAASIPLPKGRDTYSTAALRTETVTALWKIVLACLLYQTCSMDSNKTLTSTLWKNLPRASCRISPQTWRLLLKRQIVKNQSLVEKNVAEQWWGRHQKNWNPVDVLV</sequence>
<keyword evidence="7" id="KW-0175">Coiled coil</keyword>
<evidence type="ECO:0000256" key="5">
    <source>
        <dbReference type="ARBA" id="ARBA00023242"/>
    </source>
</evidence>
<feature type="coiled-coil region" evidence="7">
    <location>
        <begin position="52"/>
        <end position="110"/>
    </location>
</feature>
<dbReference type="GO" id="GO:0005634">
    <property type="term" value="C:nucleus"/>
    <property type="evidence" value="ECO:0007669"/>
    <property type="project" value="TreeGrafter"/>
</dbReference>
<dbReference type="PANTHER" id="PTHR46542:SF1">
    <property type="entry name" value="X-BOX BINDING PROTEIN 1"/>
    <property type="match status" value="1"/>
</dbReference>
<dbReference type="PROSITE" id="PS00036">
    <property type="entry name" value="BZIP_BASIC"/>
    <property type="match status" value="1"/>
</dbReference>
<dbReference type="PROSITE" id="PS50217">
    <property type="entry name" value="BZIP"/>
    <property type="match status" value="1"/>
</dbReference>
<dbReference type="Gene3D" id="1.20.5.170">
    <property type="match status" value="1"/>
</dbReference>
<evidence type="ECO:0000259" key="8">
    <source>
        <dbReference type="PROSITE" id="PS50217"/>
    </source>
</evidence>
<protein>
    <recommendedName>
        <fullName evidence="6">X-box-binding protein 1</fullName>
    </recommendedName>
</protein>
<evidence type="ECO:0000256" key="7">
    <source>
        <dbReference type="SAM" id="Coils"/>
    </source>
</evidence>
<accession>A0A1Y1M654</accession>
<keyword evidence="2" id="KW-0805">Transcription regulation</keyword>
<dbReference type="InterPro" id="IPR046347">
    <property type="entry name" value="bZIP_sf"/>
</dbReference>
<dbReference type="AlphaFoldDB" id="A0A1Y1M654"/>
<dbReference type="InterPro" id="IPR052470">
    <property type="entry name" value="ER_Stress-Reg_TF"/>
</dbReference>
<dbReference type="SUPFAM" id="SSF57959">
    <property type="entry name" value="Leucine zipper domain"/>
    <property type="match status" value="1"/>
</dbReference>
<evidence type="ECO:0000256" key="1">
    <source>
        <dbReference type="ARBA" id="ARBA00022843"/>
    </source>
</evidence>
<dbReference type="GO" id="GO:0000981">
    <property type="term" value="F:DNA-binding transcription factor activity, RNA polymerase II-specific"/>
    <property type="evidence" value="ECO:0007669"/>
    <property type="project" value="TreeGrafter"/>
</dbReference>
<dbReference type="InterPro" id="IPR004827">
    <property type="entry name" value="bZIP"/>
</dbReference>
<feature type="domain" description="BZIP" evidence="8">
    <location>
        <begin position="41"/>
        <end position="104"/>
    </location>
</feature>
<keyword evidence="4" id="KW-0804">Transcription</keyword>